<protein>
    <recommendedName>
        <fullName evidence="4">Lipocalin</fullName>
    </recommendedName>
</protein>
<feature type="chain" id="PRO_5039308691" description="Lipocalin" evidence="1">
    <location>
        <begin position="21"/>
        <end position="184"/>
    </location>
</feature>
<dbReference type="InterPro" id="IPR002970">
    <property type="entry name" value="Tick_his-bd"/>
</dbReference>
<evidence type="ECO:0000313" key="2">
    <source>
        <dbReference type="EMBL" id="KAH7967772.1"/>
    </source>
</evidence>
<dbReference type="Proteomes" id="UP000821837">
    <property type="component" value="Unassembled WGS sequence"/>
</dbReference>
<dbReference type="GO" id="GO:0030682">
    <property type="term" value="P:symbiont-mediated perturbation of host defenses"/>
    <property type="evidence" value="ECO:0007669"/>
    <property type="project" value="InterPro"/>
</dbReference>
<reference evidence="2" key="2">
    <citation type="submission" date="2021-09" db="EMBL/GenBank/DDBJ databases">
        <authorList>
            <person name="Jia N."/>
            <person name="Wang J."/>
            <person name="Shi W."/>
            <person name="Du L."/>
            <person name="Sun Y."/>
            <person name="Zhan W."/>
            <person name="Jiang J."/>
            <person name="Wang Q."/>
            <person name="Zhang B."/>
            <person name="Ji P."/>
            <person name="Sakyi L.B."/>
            <person name="Cui X."/>
            <person name="Yuan T."/>
            <person name="Jiang B."/>
            <person name="Yang W."/>
            <person name="Lam T.T.-Y."/>
            <person name="Chang Q."/>
            <person name="Ding S."/>
            <person name="Wang X."/>
            <person name="Zhu J."/>
            <person name="Ruan X."/>
            <person name="Zhao L."/>
            <person name="Wei J."/>
            <person name="Que T."/>
            <person name="Du C."/>
            <person name="Cheng J."/>
            <person name="Dai P."/>
            <person name="Han X."/>
            <person name="Huang E."/>
            <person name="Gao Y."/>
            <person name="Liu J."/>
            <person name="Shao H."/>
            <person name="Ye R."/>
            <person name="Li L."/>
            <person name="Wei W."/>
            <person name="Wang X."/>
            <person name="Wang C."/>
            <person name="Huo Q."/>
            <person name="Li W."/>
            <person name="Guo W."/>
            <person name="Chen H."/>
            <person name="Chen S."/>
            <person name="Zhou L."/>
            <person name="Zhou L."/>
            <person name="Ni X."/>
            <person name="Tian J."/>
            <person name="Zhou Y."/>
            <person name="Sheng Y."/>
            <person name="Liu T."/>
            <person name="Pan Y."/>
            <person name="Xia L."/>
            <person name="Li J."/>
            <person name="Zhao F."/>
            <person name="Cao W."/>
        </authorList>
    </citation>
    <scope>NUCLEOTIDE SEQUENCE</scope>
    <source>
        <strain evidence="2">Rsan-2018</strain>
        <tissue evidence="2">Larvae</tissue>
    </source>
</reference>
<keyword evidence="3" id="KW-1185">Reference proteome</keyword>
<feature type="signal peptide" evidence="1">
    <location>
        <begin position="1"/>
        <end position="20"/>
    </location>
</feature>
<gene>
    <name evidence="2" type="ORF">HPB52_002244</name>
</gene>
<evidence type="ECO:0000313" key="3">
    <source>
        <dbReference type="Proteomes" id="UP000821837"/>
    </source>
</evidence>
<keyword evidence="1" id="KW-0732">Signal</keyword>
<accession>A0A9D4T2F1</accession>
<evidence type="ECO:0008006" key="4">
    <source>
        <dbReference type="Google" id="ProtNLM"/>
    </source>
</evidence>
<dbReference type="Gene3D" id="2.40.128.20">
    <property type="match status" value="1"/>
</dbReference>
<dbReference type="AlphaFoldDB" id="A0A9D4T2F1"/>
<reference evidence="2" key="1">
    <citation type="journal article" date="2020" name="Cell">
        <title>Large-Scale Comparative Analyses of Tick Genomes Elucidate Their Genetic Diversity and Vector Capacities.</title>
        <authorList>
            <consortium name="Tick Genome and Microbiome Consortium (TIGMIC)"/>
            <person name="Jia N."/>
            <person name="Wang J."/>
            <person name="Shi W."/>
            <person name="Du L."/>
            <person name="Sun Y."/>
            <person name="Zhan W."/>
            <person name="Jiang J.F."/>
            <person name="Wang Q."/>
            <person name="Zhang B."/>
            <person name="Ji P."/>
            <person name="Bell-Sakyi L."/>
            <person name="Cui X.M."/>
            <person name="Yuan T.T."/>
            <person name="Jiang B.G."/>
            <person name="Yang W.F."/>
            <person name="Lam T.T."/>
            <person name="Chang Q.C."/>
            <person name="Ding S.J."/>
            <person name="Wang X.J."/>
            <person name="Zhu J.G."/>
            <person name="Ruan X.D."/>
            <person name="Zhao L."/>
            <person name="Wei J.T."/>
            <person name="Ye R.Z."/>
            <person name="Que T.C."/>
            <person name="Du C.H."/>
            <person name="Zhou Y.H."/>
            <person name="Cheng J.X."/>
            <person name="Dai P.F."/>
            <person name="Guo W.B."/>
            <person name="Han X.H."/>
            <person name="Huang E.J."/>
            <person name="Li L.F."/>
            <person name="Wei W."/>
            <person name="Gao Y.C."/>
            <person name="Liu J.Z."/>
            <person name="Shao H.Z."/>
            <person name="Wang X."/>
            <person name="Wang C.C."/>
            <person name="Yang T.C."/>
            <person name="Huo Q.B."/>
            <person name="Li W."/>
            <person name="Chen H.Y."/>
            <person name="Chen S.E."/>
            <person name="Zhou L.G."/>
            <person name="Ni X.B."/>
            <person name="Tian J.H."/>
            <person name="Sheng Y."/>
            <person name="Liu T."/>
            <person name="Pan Y.S."/>
            <person name="Xia L.Y."/>
            <person name="Li J."/>
            <person name="Zhao F."/>
            <person name="Cao W.C."/>
        </authorList>
    </citation>
    <scope>NUCLEOTIDE SEQUENCE</scope>
    <source>
        <strain evidence="2">Rsan-2018</strain>
    </source>
</reference>
<proteinExistence type="predicted"/>
<name>A0A9D4T2F1_RHISA</name>
<dbReference type="EMBL" id="JABSTV010001248">
    <property type="protein sequence ID" value="KAH7967772.1"/>
    <property type="molecule type" value="Genomic_DNA"/>
</dbReference>
<dbReference type="Pfam" id="PF02098">
    <property type="entry name" value="His_binding"/>
    <property type="match status" value="1"/>
</dbReference>
<organism evidence="2 3">
    <name type="scientific">Rhipicephalus sanguineus</name>
    <name type="common">Brown dog tick</name>
    <name type="synonym">Ixodes sanguineus</name>
    <dbReference type="NCBI Taxonomy" id="34632"/>
    <lineage>
        <taxon>Eukaryota</taxon>
        <taxon>Metazoa</taxon>
        <taxon>Ecdysozoa</taxon>
        <taxon>Arthropoda</taxon>
        <taxon>Chelicerata</taxon>
        <taxon>Arachnida</taxon>
        <taxon>Acari</taxon>
        <taxon>Parasitiformes</taxon>
        <taxon>Ixodida</taxon>
        <taxon>Ixodoidea</taxon>
        <taxon>Ixodidae</taxon>
        <taxon>Rhipicephalinae</taxon>
        <taxon>Rhipicephalus</taxon>
        <taxon>Rhipicephalus</taxon>
    </lineage>
</organism>
<dbReference type="VEuPathDB" id="VectorBase:RSAN_027117"/>
<dbReference type="GO" id="GO:0043176">
    <property type="term" value="F:amine binding"/>
    <property type="evidence" value="ECO:0007669"/>
    <property type="project" value="InterPro"/>
</dbReference>
<dbReference type="SUPFAM" id="SSF50814">
    <property type="entry name" value="Lipocalins"/>
    <property type="match status" value="1"/>
</dbReference>
<dbReference type="InterPro" id="IPR012674">
    <property type="entry name" value="Calycin"/>
</dbReference>
<evidence type="ECO:0000256" key="1">
    <source>
        <dbReference type="SAM" id="SignalP"/>
    </source>
</evidence>
<comment type="caution">
    <text evidence="2">The sequence shown here is derived from an EMBL/GenBank/DDBJ whole genome shotgun (WGS) entry which is preliminary data.</text>
</comment>
<sequence length="184" mass="21084">MAVVVFIVMASTVLLCGAHAFIDNNPKLGKYQDDALCFGWKESWYQMLRNYEVDPYYGRTAKCVKVTNVAPYTNDSTILEVSYGGSKRWYAKATLLSSKGYSSLNVVNLQNVLPRPQMNYNYNMTDTYIACDSCKVFRIDYIERGNGCSLWKPRSKVMQEDPCCNFIFDLLCGTTPKYYIYDNC</sequence>